<evidence type="ECO:0000313" key="3">
    <source>
        <dbReference type="Proteomes" id="UP001479436"/>
    </source>
</evidence>
<keyword evidence="3" id="KW-1185">Reference proteome</keyword>
<dbReference type="EMBL" id="JASJQH010007470">
    <property type="protein sequence ID" value="KAK9708613.1"/>
    <property type="molecule type" value="Genomic_DNA"/>
</dbReference>
<feature type="compositionally biased region" description="Basic and acidic residues" evidence="1">
    <location>
        <begin position="73"/>
        <end position="91"/>
    </location>
</feature>
<feature type="region of interest" description="Disordered" evidence="1">
    <location>
        <begin position="1"/>
        <end position="22"/>
    </location>
</feature>
<comment type="caution">
    <text evidence="2">The sequence shown here is derived from an EMBL/GenBank/DDBJ whole genome shotgun (WGS) entry which is preliminary data.</text>
</comment>
<name>A0ABR2VWW1_9FUNG</name>
<organism evidence="2 3">
    <name type="scientific">Basidiobolus ranarum</name>
    <dbReference type="NCBI Taxonomy" id="34480"/>
    <lineage>
        <taxon>Eukaryota</taxon>
        <taxon>Fungi</taxon>
        <taxon>Fungi incertae sedis</taxon>
        <taxon>Zoopagomycota</taxon>
        <taxon>Entomophthoromycotina</taxon>
        <taxon>Basidiobolomycetes</taxon>
        <taxon>Basidiobolales</taxon>
        <taxon>Basidiobolaceae</taxon>
        <taxon>Basidiobolus</taxon>
    </lineage>
</organism>
<reference evidence="2 3" key="1">
    <citation type="submission" date="2023-04" db="EMBL/GenBank/DDBJ databases">
        <title>Genome of Basidiobolus ranarum AG-B5.</title>
        <authorList>
            <person name="Stajich J.E."/>
            <person name="Carter-House D."/>
            <person name="Gryganskyi A."/>
        </authorList>
    </citation>
    <scope>NUCLEOTIDE SEQUENCE [LARGE SCALE GENOMIC DNA]</scope>
    <source>
        <strain evidence="2 3">AG-B5</strain>
    </source>
</reference>
<feature type="region of interest" description="Disordered" evidence="1">
    <location>
        <begin position="73"/>
        <end position="97"/>
    </location>
</feature>
<protein>
    <submittedName>
        <fullName evidence="2">Uncharacterized protein</fullName>
    </submittedName>
</protein>
<dbReference type="Proteomes" id="UP001479436">
    <property type="component" value="Unassembled WGS sequence"/>
</dbReference>
<proteinExistence type="predicted"/>
<sequence length="97" mass="11441">MISFPPAVSKTHHVSGNPVGNNDLPVSNYYDLDLYPKLLREFENHRNHDQHQVLSTASPINYDLYPSLMREVENHGTQKQRDQLHDWEFRSTHKNWS</sequence>
<accession>A0ABR2VWW1</accession>
<evidence type="ECO:0000313" key="2">
    <source>
        <dbReference type="EMBL" id="KAK9708613.1"/>
    </source>
</evidence>
<evidence type="ECO:0000256" key="1">
    <source>
        <dbReference type="SAM" id="MobiDB-lite"/>
    </source>
</evidence>
<gene>
    <name evidence="2" type="ORF">K7432_009534</name>
</gene>